<dbReference type="Pfam" id="PF09926">
    <property type="entry name" value="DUF2158"/>
    <property type="match status" value="1"/>
</dbReference>
<evidence type="ECO:0000313" key="2">
    <source>
        <dbReference type="Proteomes" id="UP000326112"/>
    </source>
</evidence>
<name>A0A5N7KF13_9PSED</name>
<reference evidence="1 2" key="2">
    <citation type="journal article" date="2023" name="Plant Pathol.">
        <title>Dismantling and reorganizing Pseudomonas marginalis sensu#lato.</title>
        <authorList>
            <person name="Sawada H."/>
            <person name="Fujikawa T."/>
            <person name="Satou M."/>
        </authorList>
    </citation>
    <scope>NUCLEOTIDE SEQUENCE [LARGE SCALE GENOMIC DNA]</scope>
    <source>
        <strain evidence="1 2">MAFF 212408</strain>
    </source>
</reference>
<dbReference type="RefSeq" id="WP_152745126.1">
    <property type="nucleotide sequence ID" value="NZ_VUAZ01000003.1"/>
</dbReference>
<accession>A0A5N7KF13</accession>
<protein>
    <submittedName>
        <fullName evidence="1">DUF2158 domain-containing protein</fullName>
    </submittedName>
</protein>
<dbReference type="Proteomes" id="UP000326112">
    <property type="component" value="Unassembled WGS sequence"/>
</dbReference>
<sequence>MSEALKLGDVVRYKLNDQLMTVIDAGPVKVGGALGVTARMVVPQTLSHDHVECKWFEKSESRRKILKKVELEFVSSTEMYHPKEGDMVELASGGPRMIVNRCGPKDFSVGALGIGGRVVRNTGSVRHDLVGCKWIQGKNESKDEFEIGTVKPIK</sequence>
<comment type="caution">
    <text evidence="1">The sequence shown here is derived from an EMBL/GenBank/DDBJ whole genome shotgun (WGS) entry which is preliminary data.</text>
</comment>
<gene>
    <name evidence="1" type="ORF">F0169_00645</name>
</gene>
<keyword evidence="2" id="KW-1185">Reference proteome</keyword>
<evidence type="ECO:0000313" key="1">
    <source>
        <dbReference type="EMBL" id="MPR00704.1"/>
    </source>
</evidence>
<reference evidence="1 2" key="1">
    <citation type="journal article" date="2020" name="Int. J. Syst. Evol. Microbiol.">
        <title>Pseudomonas kitaguniensis sp. nov., a pathogen causing bacterial rot of Welsh onion in Japan.</title>
        <authorList>
            <person name="Sawada H."/>
            <person name="Fujikawa T."/>
            <person name="Nishiwaki Y."/>
            <person name="Horita H."/>
        </authorList>
    </citation>
    <scope>NUCLEOTIDE SEQUENCE [LARGE SCALE GENOMIC DNA]</scope>
    <source>
        <strain evidence="1 2">MAFF 212408</strain>
    </source>
</reference>
<dbReference type="EMBL" id="VUAZ01000003">
    <property type="protein sequence ID" value="MPR00704.1"/>
    <property type="molecule type" value="Genomic_DNA"/>
</dbReference>
<proteinExistence type="predicted"/>
<organism evidence="1 2">
    <name type="scientific">Pseudomonas kitaguniensis</name>
    <dbReference type="NCBI Taxonomy" id="2607908"/>
    <lineage>
        <taxon>Bacteria</taxon>
        <taxon>Pseudomonadati</taxon>
        <taxon>Pseudomonadota</taxon>
        <taxon>Gammaproteobacteria</taxon>
        <taxon>Pseudomonadales</taxon>
        <taxon>Pseudomonadaceae</taxon>
        <taxon>Pseudomonas</taxon>
    </lineage>
</organism>
<dbReference type="InterPro" id="IPR019226">
    <property type="entry name" value="DUF2158"/>
</dbReference>